<sequence length="112" mass="13185">MQDPYNFQFLYLSSNVEIRHSDDIPSTICPLNQDVHFLQYLQNPDAYQYSRRFTPFNRGNQDLYWPRFPRGAAFNHGNGDARWRRILQNPYVPPVIPILHRPASFTTGNEDA</sequence>
<evidence type="ECO:0000313" key="1">
    <source>
        <dbReference type="EMBL" id="JAS64059.1"/>
    </source>
</evidence>
<name>A0A1B6GNS2_9HEMI</name>
<dbReference type="AlphaFoldDB" id="A0A1B6GNS2"/>
<dbReference type="EMBL" id="GECZ01005710">
    <property type="protein sequence ID" value="JAS64059.1"/>
    <property type="molecule type" value="Transcribed_RNA"/>
</dbReference>
<organism evidence="1">
    <name type="scientific">Cuerna arida</name>
    <dbReference type="NCBI Taxonomy" id="1464854"/>
    <lineage>
        <taxon>Eukaryota</taxon>
        <taxon>Metazoa</taxon>
        <taxon>Ecdysozoa</taxon>
        <taxon>Arthropoda</taxon>
        <taxon>Hexapoda</taxon>
        <taxon>Insecta</taxon>
        <taxon>Pterygota</taxon>
        <taxon>Neoptera</taxon>
        <taxon>Paraneoptera</taxon>
        <taxon>Hemiptera</taxon>
        <taxon>Auchenorrhyncha</taxon>
        <taxon>Membracoidea</taxon>
        <taxon>Cicadellidae</taxon>
        <taxon>Cicadellinae</taxon>
        <taxon>Proconiini</taxon>
        <taxon>Cuerna</taxon>
    </lineage>
</organism>
<gene>
    <name evidence="1" type="ORF">g.44345</name>
</gene>
<reference evidence="1" key="1">
    <citation type="submission" date="2015-11" db="EMBL/GenBank/DDBJ databases">
        <title>De novo transcriptome assembly of four potential Pierce s Disease insect vectors from Arizona vineyards.</title>
        <authorList>
            <person name="Tassone E.E."/>
        </authorList>
    </citation>
    <scope>NUCLEOTIDE SEQUENCE</scope>
</reference>
<protein>
    <submittedName>
        <fullName evidence="1">Uncharacterized protein</fullName>
    </submittedName>
</protein>
<proteinExistence type="predicted"/>
<accession>A0A1B6GNS2</accession>
<feature type="non-terminal residue" evidence="1">
    <location>
        <position position="112"/>
    </location>
</feature>